<gene>
    <name evidence="1" type="ORF">BDM02DRAFT_380622</name>
</gene>
<reference evidence="1" key="2">
    <citation type="journal article" date="2020" name="Nat. Commun.">
        <title>Large-scale genome sequencing of mycorrhizal fungi provides insights into the early evolution of symbiotic traits.</title>
        <authorList>
            <person name="Miyauchi S."/>
            <person name="Kiss E."/>
            <person name="Kuo A."/>
            <person name="Drula E."/>
            <person name="Kohler A."/>
            <person name="Sanchez-Garcia M."/>
            <person name="Morin E."/>
            <person name="Andreopoulos B."/>
            <person name="Barry K.W."/>
            <person name="Bonito G."/>
            <person name="Buee M."/>
            <person name="Carver A."/>
            <person name="Chen C."/>
            <person name="Cichocki N."/>
            <person name="Clum A."/>
            <person name="Culley D."/>
            <person name="Crous P.W."/>
            <person name="Fauchery L."/>
            <person name="Girlanda M."/>
            <person name="Hayes R.D."/>
            <person name="Keri Z."/>
            <person name="LaButti K."/>
            <person name="Lipzen A."/>
            <person name="Lombard V."/>
            <person name="Magnuson J."/>
            <person name="Maillard F."/>
            <person name="Murat C."/>
            <person name="Nolan M."/>
            <person name="Ohm R.A."/>
            <person name="Pangilinan J."/>
            <person name="Pereira M.F."/>
            <person name="Perotto S."/>
            <person name="Peter M."/>
            <person name="Pfister S."/>
            <person name="Riley R."/>
            <person name="Sitrit Y."/>
            <person name="Stielow J.B."/>
            <person name="Szollosi G."/>
            <person name="Zifcakova L."/>
            <person name="Stursova M."/>
            <person name="Spatafora J.W."/>
            <person name="Tedersoo L."/>
            <person name="Vaario L.M."/>
            <person name="Yamada A."/>
            <person name="Yan M."/>
            <person name="Wang P."/>
            <person name="Xu J."/>
            <person name="Bruns T."/>
            <person name="Baldrian P."/>
            <person name="Vilgalys R."/>
            <person name="Dunand C."/>
            <person name="Henrissat B."/>
            <person name="Grigoriev I.V."/>
            <person name="Hibbett D."/>
            <person name="Nagy L.G."/>
            <person name="Martin F.M."/>
        </authorList>
    </citation>
    <scope>NUCLEOTIDE SEQUENCE</scope>
    <source>
        <strain evidence="1">P2</strain>
    </source>
</reference>
<proteinExistence type="predicted"/>
<protein>
    <submittedName>
        <fullName evidence="1">Uncharacterized protein</fullName>
    </submittedName>
</protein>
<comment type="caution">
    <text evidence="1">The sequence shown here is derived from an EMBL/GenBank/DDBJ whole genome shotgun (WGS) entry which is preliminary data.</text>
</comment>
<dbReference type="EMBL" id="MU118071">
    <property type="protein sequence ID" value="KAF9645991.1"/>
    <property type="molecule type" value="Genomic_DNA"/>
</dbReference>
<organism evidence="1 2">
    <name type="scientific">Thelephora ganbajun</name>
    <name type="common">Ganba fungus</name>
    <dbReference type="NCBI Taxonomy" id="370292"/>
    <lineage>
        <taxon>Eukaryota</taxon>
        <taxon>Fungi</taxon>
        <taxon>Dikarya</taxon>
        <taxon>Basidiomycota</taxon>
        <taxon>Agaricomycotina</taxon>
        <taxon>Agaricomycetes</taxon>
        <taxon>Thelephorales</taxon>
        <taxon>Thelephoraceae</taxon>
        <taxon>Thelephora</taxon>
    </lineage>
</organism>
<dbReference type="Proteomes" id="UP000886501">
    <property type="component" value="Unassembled WGS sequence"/>
</dbReference>
<keyword evidence="2" id="KW-1185">Reference proteome</keyword>
<reference evidence="1" key="1">
    <citation type="submission" date="2019-10" db="EMBL/GenBank/DDBJ databases">
        <authorList>
            <consortium name="DOE Joint Genome Institute"/>
            <person name="Kuo A."/>
            <person name="Miyauchi S."/>
            <person name="Kiss E."/>
            <person name="Drula E."/>
            <person name="Kohler A."/>
            <person name="Sanchez-Garcia M."/>
            <person name="Andreopoulos B."/>
            <person name="Barry K.W."/>
            <person name="Bonito G."/>
            <person name="Buee M."/>
            <person name="Carver A."/>
            <person name="Chen C."/>
            <person name="Cichocki N."/>
            <person name="Clum A."/>
            <person name="Culley D."/>
            <person name="Crous P.W."/>
            <person name="Fauchery L."/>
            <person name="Girlanda M."/>
            <person name="Hayes R."/>
            <person name="Keri Z."/>
            <person name="Labutti K."/>
            <person name="Lipzen A."/>
            <person name="Lombard V."/>
            <person name="Magnuson J."/>
            <person name="Maillard F."/>
            <person name="Morin E."/>
            <person name="Murat C."/>
            <person name="Nolan M."/>
            <person name="Ohm R."/>
            <person name="Pangilinan J."/>
            <person name="Pereira M."/>
            <person name="Perotto S."/>
            <person name="Peter M."/>
            <person name="Riley R."/>
            <person name="Sitrit Y."/>
            <person name="Stielow B."/>
            <person name="Szollosi G."/>
            <person name="Zifcakova L."/>
            <person name="Stursova M."/>
            <person name="Spatafora J.W."/>
            <person name="Tedersoo L."/>
            <person name="Vaario L.-M."/>
            <person name="Yamada A."/>
            <person name="Yan M."/>
            <person name="Wang P."/>
            <person name="Xu J."/>
            <person name="Bruns T."/>
            <person name="Baldrian P."/>
            <person name="Vilgalys R."/>
            <person name="Henrissat B."/>
            <person name="Grigoriev I.V."/>
            <person name="Hibbett D."/>
            <person name="Nagy L.G."/>
            <person name="Martin F.M."/>
        </authorList>
    </citation>
    <scope>NUCLEOTIDE SEQUENCE</scope>
    <source>
        <strain evidence="1">P2</strain>
    </source>
</reference>
<sequence>MQIWSRHRATDVRRFGTSDGVCLNHDVHEDTALFGPRVPSWHPLSYSSNCDAANPRVPPDLSIYDSVQVLRTILTRFSECDPDFNI</sequence>
<evidence type="ECO:0000313" key="2">
    <source>
        <dbReference type="Proteomes" id="UP000886501"/>
    </source>
</evidence>
<accession>A0ACB6ZA16</accession>
<evidence type="ECO:0000313" key="1">
    <source>
        <dbReference type="EMBL" id="KAF9645991.1"/>
    </source>
</evidence>
<name>A0ACB6ZA16_THEGA</name>